<evidence type="ECO:0008006" key="10">
    <source>
        <dbReference type="Google" id="ProtNLM"/>
    </source>
</evidence>
<sequence length="323" mass="35159">ELIFRSSYRNLSISWCFYLHISKSRFACASPIWQGLPLSMDQLSTPASQQLSGSKVEVCSRLCEGSHVSPLETPAPEPQSTFLPTTDREPPSVDMQEQGVGPSNIPKMANSAPLGLCAFALTSFVSNFVNIYAHDRTFGGIDVGLPLAYGGLAQMFAGIWEMAVGNTFGATSFCSYGAYWITSGIMSAVNRSENPSRTPSGASNTCSPETLMGAFHLAWFIFTTLMLLCTLKSSIGMFLLFFFLDMNYLLLGIAHLRCDSNGDIPVTIQRCGGVFGILASFAAWYNALAGLFDEINGFFVVPLGQFPWSPAARAHRSRVKKNM</sequence>
<keyword evidence="4 7" id="KW-1133">Transmembrane helix</keyword>
<evidence type="ECO:0000256" key="7">
    <source>
        <dbReference type="SAM" id="Phobius"/>
    </source>
</evidence>
<dbReference type="InterPro" id="IPR051633">
    <property type="entry name" value="AceTr"/>
</dbReference>
<reference evidence="8" key="1">
    <citation type="submission" date="2022-11" db="EMBL/GenBank/DDBJ databases">
        <authorList>
            <person name="Petersen C."/>
        </authorList>
    </citation>
    <scope>NUCLEOTIDE SEQUENCE</scope>
    <source>
        <strain evidence="8">IBT 19713</strain>
    </source>
</reference>
<keyword evidence="9" id="KW-1185">Reference proteome</keyword>
<dbReference type="PANTHER" id="PTHR31123">
    <property type="entry name" value="ACCUMULATION OF DYADS PROTEIN 2-RELATED"/>
    <property type="match status" value="1"/>
</dbReference>
<dbReference type="Pfam" id="PF01184">
    <property type="entry name" value="Gpr1_Fun34_YaaH"/>
    <property type="match status" value="1"/>
</dbReference>
<dbReference type="NCBIfam" id="NF038013">
    <property type="entry name" value="AceTr_1"/>
    <property type="match status" value="1"/>
</dbReference>
<dbReference type="RefSeq" id="XP_058327331.1">
    <property type="nucleotide sequence ID" value="XM_058479001.1"/>
</dbReference>
<protein>
    <recommendedName>
        <fullName evidence="10">GPR/FUN34 family protein</fullName>
    </recommendedName>
</protein>
<evidence type="ECO:0000256" key="4">
    <source>
        <dbReference type="ARBA" id="ARBA00022989"/>
    </source>
</evidence>
<dbReference type="GeneID" id="83206304"/>
<dbReference type="InterPro" id="IPR000791">
    <property type="entry name" value="Gpr1/Fun34/SatP-like"/>
</dbReference>
<dbReference type="Proteomes" id="UP001150941">
    <property type="component" value="Unassembled WGS sequence"/>
</dbReference>
<evidence type="ECO:0000256" key="5">
    <source>
        <dbReference type="ARBA" id="ARBA00023136"/>
    </source>
</evidence>
<evidence type="ECO:0000256" key="3">
    <source>
        <dbReference type="ARBA" id="ARBA00022692"/>
    </source>
</evidence>
<feature type="non-terminal residue" evidence="8">
    <location>
        <position position="1"/>
    </location>
</feature>
<organism evidence="8 9">
    <name type="scientific">Penicillium chermesinum</name>
    <dbReference type="NCBI Taxonomy" id="63820"/>
    <lineage>
        <taxon>Eukaryota</taxon>
        <taxon>Fungi</taxon>
        <taxon>Dikarya</taxon>
        <taxon>Ascomycota</taxon>
        <taxon>Pezizomycotina</taxon>
        <taxon>Eurotiomycetes</taxon>
        <taxon>Eurotiomycetidae</taxon>
        <taxon>Eurotiales</taxon>
        <taxon>Aspergillaceae</taxon>
        <taxon>Penicillium</taxon>
    </lineage>
</organism>
<comment type="subcellular location">
    <subcellularLocation>
        <location evidence="1">Membrane</location>
        <topology evidence="1">Multi-pass membrane protein</topology>
    </subcellularLocation>
</comment>
<comment type="caution">
    <text evidence="8">The sequence shown here is derived from an EMBL/GenBank/DDBJ whole genome shotgun (WGS) entry which is preliminary data.</text>
</comment>
<name>A0A9W9NI85_9EURO</name>
<dbReference type="PANTHER" id="PTHR31123:SF1">
    <property type="entry name" value="ACCUMULATION OF DYADS PROTEIN 2-RELATED"/>
    <property type="match status" value="1"/>
</dbReference>
<feature type="region of interest" description="Disordered" evidence="6">
    <location>
        <begin position="69"/>
        <end position="99"/>
    </location>
</feature>
<comment type="similarity">
    <text evidence="2">Belongs to the acetate uptake transporter (AceTr) (TC 2.A.96) family.</text>
</comment>
<keyword evidence="5 7" id="KW-0472">Membrane</keyword>
<dbReference type="GO" id="GO:0015123">
    <property type="term" value="F:acetate transmembrane transporter activity"/>
    <property type="evidence" value="ECO:0007669"/>
    <property type="project" value="TreeGrafter"/>
</dbReference>
<evidence type="ECO:0000256" key="2">
    <source>
        <dbReference type="ARBA" id="ARBA00005587"/>
    </source>
</evidence>
<gene>
    <name evidence="8" type="ORF">N7468_009705</name>
</gene>
<dbReference type="GO" id="GO:0005886">
    <property type="term" value="C:plasma membrane"/>
    <property type="evidence" value="ECO:0007669"/>
    <property type="project" value="TreeGrafter"/>
</dbReference>
<proteinExistence type="inferred from homology"/>
<reference evidence="8" key="2">
    <citation type="journal article" date="2023" name="IMA Fungus">
        <title>Comparative genomic study of the Penicillium genus elucidates a diverse pangenome and 15 lateral gene transfer events.</title>
        <authorList>
            <person name="Petersen C."/>
            <person name="Sorensen T."/>
            <person name="Nielsen M.R."/>
            <person name="Sondergaard T.E."/>
            <person name="Sorensen J.L."/>
            <person name="Fitzpatrick D.A."/>
            <person name="Frisvad J.C."/>
            <person name="Nielsen K.L."/>
        </authorList>
    </citation>
    <scope>NUCLEOTIDE SEQUENCE</scope>
    <source>
        <strain evidence="8">IBT 19713</strain>
    </source>
</reference>
<dbReference type="OrthoDB" id="3648309at2759"/>
<dbReference type="EMBL" id="JAPQKS010000007">
    <property type="protein sequence ID" value="KAJ5220501.1"/>
    <property type="molecule type" value="Genomic_DNA"/>
</dbReference>
<dbReference type="AlphaFoldDB" id="A0A9W9NI85"/>
<keyword evidence="3 7" id="KW-0812">Transmembrane</keyword>
<evidence type="ECO:0000313" key="8">
    <source>
        <dbReference type="EMBL" id="KAJ5220501.1"/>
    </source>
</evidence>
<evidence type="ECO:0000256" key="1">
    <source>
        <dbReference type="ARBA" id="ARBA00004141"/>
    </source>
</evidence>
<accession>A0A9W9NI85</accession>
<feature type="transmembrane region" description="Helical" evidence="7">
    <location>
        <begin position="211"/>
        <end position="231"/>
    </location>
</feature>
<evidence type="ECO:0000256" key="6">
    <source>
        <dbReference type="SAM" id="MobiDB-lite"/>
    </source>
</evidence>
<feature type="transmembrane region" description="Helical" evidence="7">
    <location>
        <begin position="238"/>
        <end position="256"/>
    </location>
</feature>
<evidence type="ECO:0000313" key="9">
    <source>
        <dbReference type="Proteomes" id="UP001150941"/>
    </source>
</evidence>